<dbReference type="PANTHER" id="PTHR30329">
    <property type="entry name" value="STATOR ELEMENT OF FLAGELLAR MOTOR COMPLEX"/>
    <property type="match status" value="1"/>
</dbReference>
<dbReference type="AlphaFoldDB" id="A0A5A9ZGM3"/>
<keyword evidence="8" id="KW-1185">Reference proteome</keyword>
<proteinExistence type="predicted"/>
<comment type="subcellular location">
    <subcellularLocation>
        <location evidence="1">Membrane</location>
    </subcellularLocation>
</comment>
<evidence type="ECO:0000259" key="6">
    <source>
        <dbReference type="Pfam" id="PF13677"/>
    </source>
</evidence>
<keyword evidence="5" id="KW-1133">Transmembrane helix</keyword>
<reference evidence="7 8" key="1">
    <citation type="submission" date="2019-07" db="EMBL/GenBank/DDBJ databases">
        <title>Aquicoccus porphyridii gen. nov., sp. nov., isolated from a small marine red alga, Porphyridium marinum.</title>
        <authorList>
            <person name="Liu L."/>
        </authorList>
    </citation>
    <scope>NUCLEOTIDE SEQUENCE [LARGE SCALE GENOMIC DNA]</scope>
    <source>
        <strain evidence="7 8">L1 8-17</strain>
    </source>
</reference>
<comment type="caution">
    <text evidence="7">The sequence shown here is derived from an EMBL/GenBank/DDBJ whole genome shotgun (WGS) entry which is preliminary data.</text>
</comment>
<evidence type="ECO:0000313" key="8">
    <source>
        <dbReference type="Proteomes" id="UP000325291"/>
    </source>
</evidence>
<organism evidence="7 8">
    <name type="scientific">Aquicoccus porphyridii</name>
    <dbReference type="NCBI Taxonomy" id="1852029"/>
    <lineage>
        <taxon>Bacteria</taxon>
        <taxon>Pseudomonadati</taxon>
        <taxon>Pseudomonadota</taxon>
        <taxon>Alphaproteobacteria</taxon>
        <taxon>Rhodobacterales</taxon>
        <taxon>Paracoccaceae</taxon>
        <taxon>Aquicoccus</taxon>
    </lineage>
</organism>
<dbReference type="Proteomes" id="UP000325291">
    <property type="component" value="Unassembled WGS sequence"/>
</dbReference>
<keyword evidence="3 5" id="KW-0472">Membrane</keyword>
<evidence type="ECO:0000256" key="1">
    <source>
        <dbReference type="ARBA" id="ARBA00004370"/>
    </source>
</evidence>
<feature type="transmembrane region" description="Helical" evidence="5">
    <location>
        <begin position="30"/>
        <end position="49"/>
    </location>
</feature>
<evidence type="ECO:0000256" key="4">
    <source>
        <dbReference type="SAM" id="MobiDB-lite"/>
    </source>
</evidence>
<dbReference type="InterPro" id="IPR050330">
    <property type="entry name" value="Bact_OuterMem_StrucFunc"/>
</dbReference>
<dbReference type="Pfam" id="PF13677">
    <property type="entry name" value="MotB_plug"/>
    <property type="match status" value="1"/>
</dbReference>
<protein>
    <submittedName>
        <fullName evidence="7">Chemotaxis protein MotB</fullName>
    </submittedName>
</protein>
<sequence>MSAQSNAAPVIIKRKKIVAGGGHHGGAWKVAYADFVTAMMAFFLLMWLLNATTEQQRKGVSDYFSPTIPIHRVSGGGDGAFGGNSAFSELELPQNGTGATKLRPTEARQARGESGLSADGIDAGVTPTDKDDQIDSLLQIQEALMGRGGESAIPDDIRKHVVSRVTDEGLVLEFFDAEGQQIFNSGGDSPTELLDRIVTFLMPVLGQIGNGVAINGHTRARPVVMVENPVWSLSSSRADRMRVALHEAGLTADRFKRVTGHADRSLATGNPMSLRNNRIEIVILRDSR</sequence>
<feature type="region of interest" description="Disordered" evidence="4">
    <location>
        <begin position="95"/>
        <end position="125"/>
    </location>
</feature>
<dbReference type="GO" id="GO:0016020">
    <property type="term" value="C:membrane"/>
    <property type="evidence" value="ECO:0007669"/>
    <property type="project" value="UniProtKB-SubCell"/>
</dbReference>
<gene>
    <name evidence="7" type="ORF">FLO80_10505</name>
</gene>
<dbReference type="InterPro" id="IPR025713">
    <property type="entry name" value="MotB-like_N_dom"/>
</dbReference>
<dbReference type="PANTHER" id="PTHR30329:SF21">
    <property type="entry name" value="LIPOPROTEIN YIAD-RELATED"/>
    <property type="match status" value="1"/>
</dbReference>
<name>A0A5A9ZGM3_9RHOB</name>
<evidence type="ECO:0000256" key="5">
    <source>
        <dbReference type="SAM" id="Phobius"/>
    </source>
</evidence>
<dbReference type="EMBL" id="VINQ01000006">
    <property type="protein sequence ID" value="KAA0916149.1"/>
    <property type="molecule type" value="Genomic_DNA"/>
</dbReference>
<feature type="domain" description="Motility protein B-like N-terminal" evidence="6">
    <location>
        <begin position="15"/>
        <end position="66"/>
    </location>
</feature>
<evidence type="ECO:0000313" key="7">
    <source>
        <dbReference type="EMBL" id="KAA0916149.1"/>
    </source>
</evidence>
<dbReference type="SUPFAM" id="SSF103088">
    <property type="entry name" value="OmpA-like"/>
    <property type="match status" value="1"/>
</dbReference>
<keyword evidence="2 5" id="KW-0812">Transmembrane</keyword>
<dbReference type="RefSeq" id="WP_111368156.1">
    <property type="nucleotide sequence ID" value="NZ_JASHJG010000001.1"/>
</dbReference>
<dbReference type="InterPro" id="IPR036737">
    <property type="entry name" value="OmpA-like_sf"/>
</dbReference>
<accession>A0A5A9ZGM3</accession>
<evidence type="ECO:0000256" key="2">
    <source>
        <dbReference type="ARBA" id="ARBA00022692"/>
    </source>
</evidence>
<evidence type="ECO:0000256" key="3">
    <source>
        <dbReference type="ARBA" id="ARBA00023136"/>
    </source>
</evidence>
<dbReference type="Gene3D" id="3.30.1330.60">
    <property type="entry name" value="OmpA-like domain"/>
    <property type="match status" value="1"/>
</dbReference>